<evidence type="ECO:0000256" key="2">
    <source>
        <dbReference type="ARBA" id="ARBA00022884"/>
    </source>
</evidence>
<feature type="region of interest" description="Disordered" evidence="5">
    <location>
        <begin position="121"/>
        <end position="150"/>
    </location>
</feature>
<feature type="domain" description="RRM" evidence="6">
    <location>
        <begin position="191"/>
        <end position="268"/>
    </location>
</feature>
<dbReference type="GO" id="GO:0003723">
    <property type="term" value="F:RNA binding"/>
    <property type="evidence" value="ECO:0007669"/>
    <property type="project" value="UniProtKB-UniRule"/>
</dbReference>
<evidence type="ECO:0000256" key="1">
    <source>
        <dbReference type="ARBA" id="ARBA00004123"/>
    </source>
</evidence>
<name>A0AAE0CBS3_9CHLO</name>
<comment type="caution">
    <text evidence="7">The sequence shown here is derived from an EMBL/GenBank/DDBJ whole genome shotgun (WGS) entry which is preliminary data.</text>
</comment>
<dbReference type="EMBL" id="LGRX02026097">
    <property type="protein sequence ID" value="KAK3251354.1"/>
    <property type="molecule type" value="Genomic_DNA"/>
</dbReference>
<feature type="region of interest" description="Disordered" evidence="5">
    <location>
        <begin position="292"/>
        <end position="351"/>
    </location>
</feature>
<dbReference type="InterPro" id="IPR012677">
    <property type="entry name" value="Nucleotide-bd_a/b_plait_sf"/>
</dbReference>
<keyword evidence="2 4" id="KW-0694">RNA-binding</keyword>
<dbReference type="SUPFAM" id="SSF54928">
    <property type="entry name" value="RNA-binding domain, RBD"/>
    <property type="match status" value="2"/>
</dbReference>
<dbReference type="Proteomes" id="UP001190700">
    <property type="component" value="Unassembled WGS sequence"/>
</dbReference>
<reference evidence="7 8" key="1">
    <citation type="journal article" date="2015" name="Genome Biol. Evol.">
        <title>Comparative Genomics of a Bacterivorous Green Alga Reveals Evolutionary Causalities and Consequences of Phago-Mixotrophic Mode of Nutrition.</title>
        <authorList>
            <person name="Burns J.A."/>
            <person name="Paasch A."/>
            <person name="Narechania A."/>
            <person name="Kim E."/>
        </authorList>
    </citation>
    <scope>NUCLEOTIDE SEQUENCE [LARGE SCALE GENOMIC DNA]</scope>
    <source>
        <strain evidence="7 8">PLY_AMNH</strain>
    </source>
</reference>
<evidence type="ECO:0000313" key="7">
    <source>
        <dbReference type="EMBL" id="KAK3251354.1"/>
    </source>
</evidence>
<dbReference type="FunFam" id="3.30.70.330:FF:000037">
    <property type="entry name" value="RNA-binding protein with multiple splicing 2"/>
    <property type="match status" value="1"/>
</dbReference>
<evidence type="ECO:0000256" key="3">
    <source>
        <dbReference type="ARBA" id="ARBA00023242"/>
    </source>
</evidence>
<dbReference type="Gene3D" id="3.30.70.330">
    <property type="match status" value="2"/>
</dbReference>
<organism evidence="7 8">
    <name type="scientific">Cymbomonas tetramitiformis</name>
    <dbReference type="NCBI Taxonomy" id="36881"/>
    <lineage>
        <taxon>Eukaryota</taxon>
        <taxon>Viridiplantae</taxon>
        <taxon>Chlorophyta</taxon>
        <taxon>Pyramimonadophyceae</taxon>
        <taxon>Pyramimonadales</taxon>
        <taxon>Pyramimonadaceae</taxon>
        <taxon>Cymbomonas</taxon>
    </lineage>
</organism>
<sequence length="351" mass="36678">MDPYYGGQHHGGYGDYNAPQGYGSGYGGGYPGGDEVRTIFVTGWPSDVKERELVNLLRWFPGFEAAQMNVRTDGQVHGFALFQTGQHAVQARDGLRDLQFDPDTNSVLRCELAKKNMYIRTDRRRDGPPPTGGEEYGNKRPRTGGYDGYAQGGGYGGGGYPPAGGDQGYGISGRGQGYAPISNNKDNPACNTLFVGNLSDAVDEEELRTVLGSQAGFKQLKLNRNPSNTVCFVEFTDVATATQVHQTQQGATLNSSDRGGIRIQFSKNPFGQRRGGGSGGYGGGGYGGGYGGGPGGGGPGEAGGAYSGAYSEQPPPPVEAVVGGAQGYAPSAYAEAPPPEQVQNAEVPPPQ</sequence>
<dbReference type="InterPro" id="IPR035979">
    <property type="entry name" value="RBD_domain_sf"/>
</dbReference>
<protein>
    <recommendedName>
        <fullName evidence="6">RRM domain-containing protein</fullName>
    </recommendedName>
</protein>
<accession>A0AAE0CBS3</accession>
<dbReference type="InterPro" id="IPR000504">
    <property type="entry name" value="RRM_dom"/>
</dbReference>
<dbReference type="SMART" id="SM00360">
    <property type="entry name" value="RRM"/>
    <property type="match status" value="2"/>
</dbReference>
<keyword evidence="3" id="KW-0539">Nucleus</keyword>
<dbReference type="AlphaFoldDB" id="A0AAE0CBS3"/>
<keyword evidence="8" id="KW-1185">Reference proteome</keyword>
<dbReference type="PROSITE" id="PS50102">
    <property type="entry name" value="RRM"/>
    <property type="match status" value="1"/>
</dbReference>
<evidence type="ECO:0000256" key="4">
    <source>
        <dbReference type="PROSITE-ProRule" id="PRU00176"/>
    </source>
</evidence>
<comment type="subcellular location">
    <subcellularLocation>
        <location evidence="1">Nucleus</location>
    </subcellularLocation>
</comment>
<dbReference type="Pfam" id="PF00076">
    <property type="entry name" value="RRM_1"/>
    <property type="match status" value="1"/>
</dbReference>
<proteinExistence type="predicted"/>
<feature type="compositionally biased region" description="Low complexity" evidence="5">
    <location>
        <begin position="319"/>
        <end position="335"/>
    </location>
</feature>
<evidence type="ECO:0000256" key="5">
    <source>
        <dbReference type="SAM" id="MobiDB-lite"/>
    </source>
</evidence>
<evidence type="ECO:0000259" key="6">
    <source>
        <dbReference type="PROSITE" id="PS50102"/>
    </source>
</evidence>
<evidence type="ECO:0000313" key="8">
    <source>
        <dbReference type="Proteomes" id="UP001190700"/>
    </source>
</evidence>
<dbReference type="GO" id="GO:0005634">
    <property type="term" value="C:nucleus"/>
    <property type="evidence" value="ECO:0007669"/>
    <property type="project" value="UniProtKB-SubCell"/>
</dbReference>
<feature type="compositionally biased region" description="Gly residues" evidence="5">
    <location>
        <begin position="292"/>
        <end position="306"/>
    </location>
</feature>
<dbReference type="PANTHER" id="PTHR10501">
    <property type="entry name" value="U1 SMALL NUCLEAR RIBONUCLEOPROTEIN A/U2 SMALL NUCLEAR RIBONUCLEOPROTEIN B"/>
    <property type="match status" value="1"/>
</dbReference>
<gene>
    <name evidence="7" type="ORF">CYMTET_39304</name>
</gene>